<protein>
    <submittedName>
        <fullName evidence="5">Putative oxidoreductase/MSMEI_1564</fullName>
        <ecNumber evidence="5">1.-.-.-</ecNumber>
    </submittedName>
</protein>
<reference evidence="5" key="1">
    <citation type="submission" date="2019-11" db="EMBL/GenBank/DDBJ databases">
        <authorList>
            <person name="Feng L."/>
        </authorList>
    </citation>
    <scope>NUCLEOTIDE SEQUENCE</scope>
    <source>
        <strain evidence="5">BdentiumLFYP24</strain>
    </source>
</reference>
<dbReference type="Gene3D" id="3.20.20.70">
    <property type="entry name" value="Aldolase class I"/>
    <property type="match status" value="1"/>
</dbReference>
<dbReference type="PANTHER" id="PTHR11911">
    <property type="entry name" value="INOSINE-5-MONOPHOSPHATE DEHYDROGENASE RELATED"/>
    <property type="match status" value="1"/>
</dbReference>
<dbReference type="InterPro" id="IPR005990">
    <property type="entry name" value="IMP_DH"/>
</dbReference>
<evidence type="ECO:0000313" key="5">
    <source>
        <dbReference type="EMBL" id="VYS93139.1"/>
    </source>
</evidence>
<feature type="domain" description="IMP dehydrogenase/GMP reductase" evidence="4">
    <location>
        <begin position="30"/>
        <end position="314"/>
    </location>
</feature>
<proteinExistence type="inferred from homology"/>
<dbReference type="Pfam" id="PF00478">
    <property type="entry name" value="IMPDH"/>
    <property type="match status" value="1"/>
</dbReference>
<evidence type="ECO:0000256" key="2">
    <source>
        <dbReference type="ARBA" id="ARBA00023002"/>
    </source>
</evidence>
<dbReference type="InterPro" id="IPR013785">
    <property type="entry name" value="Aldolase_TIM"/>
</dbReference>
<dbReference type="AlphaFoldDB" id="A0A6N2SJD8"/>
<keyword evidence="3" id="KW-0520">NAD</keyword>
<evidence type="ECO:0000256" key="1">
    <source>
        <dbReference type="ARBA" id="ARBA00005502"/>
    </source>
</evidence>
<organism evidence="5">
    <name type="scientific">Bifidobacterium dentium</name>
    <dbReference type="NCBI Taxonomy" id="1689"/>
    <lineage>
        <taxon>Bacteria</taxon>
        <taxon>Bacillati</taxon>
        <taxon>Actinomycetota</taxon>
        <taxon>Actinomycetes</taxon>
        <taxon>Bifidobacteriales</taxon>
        <taxon>Bifidobacteriaceae</taxon>
        <taxon>Bifidobacterium</taxon>
    </lineage>
</organism>
<dbReference type="SMART" id="SM01240">
    <property type="entry name" value="IMPDH"/>
    <property type="match status" value="1"/>
</dbReference>
<dbReference type="FunFam" id="3.20.20.70:FF:000060">
    <property type="entry name" value="IMP dehydrogenase subunit"/>
    <property type="match status" value="1"/>
</dbReference>
<dbReference type="GO" id="GO:0006183">
    <property type="term" value="P:GTP biosynthetic process"/>
    <property type="evidence" value="ECO:0007669"/>
    <property type="project" value="TreeGrafter"/>
</dbReference>
<dbReference type="EC" id="1.-.-.-" evidence="5"/>
<dbReference type="CDD" id="cd00381">
    <property type="entry name" value="IMPDH"/>
    <property type="match status" value="1"/>
</dbReference>
<accession>A0A6N2SJD8</accession>
<evidence type="ECO:0000256" key="3">
    <source>
        <dbReference type="ARBA" id="ARBA00023027"/>
    </source>
</evidence>
<evidence type="ECO:0000259" key="4">
    <source>
        <dbReference type="Pfam" id="PF00478"/>
    </source>
</evidence>
<dbReference type="SUPFAM" id="SSF51412">
    <property type="entry name" value="Inosine monophosphate dehydrogenase (IMPDH)"/>
    <property type="match status" value="1"/>
</dbReference>
<keyword evidence="2 5" id="KW-0560">Oxidoreductase</keyword>
<dbReference type="GO" id="GO:0003938">
    <property type="term" value="F:IMP dehydrogenase activity"/>
    <property type="evidence" value="ECO:0007669"/>
    <property type="project" value="InterPro"/>
</dbReference>
<name>A0A6N2SJD8_9BIFI</name>
<comment type="similarity">
    <text evidence="1">Belongs to the IMPDH/GMPR family.</text>
</comment>
<dbReference type="InterPro" id="IPR001093">
    <property type="entry name" value="IMP_DH_GMPRt"/>
</dbReference>
<dbReference type="EMBL" id="CACRSP010000003">
    <property type="protein sequence ID" value="VYS93139.1"/>
    <property type="molecule type" value="Genomic_DNA"/>
</dbReference>
<dbReference type="NCBIfam" id="TIGR01304">
    <property type="entry name" value="IMP_DH_rel_2"/>
    <property type="match status" value="1"/>
</dbReference>
<sequence>MRPLSLLSISLEVMSQEIEIGLGKKGRLAYSLDDVAIVPSRRTRDPQDVSTSWQVDAYEFDVPVIGAPMDSVTSPATAIAMGKMGALGVLDLEGLWTRYDDPQPLLDEIAQLPADQATGRIQQIYAEPIKPELIVQRLHEIRDAGVTVAGALSPQRTQDYYSTVLDAGVDLFVIRGTVVSAEHVSKNHEPLNLKKFIYDLDVPVIVGGAANYTAALHLMRTGAAGVLVGFGGGAVSANRNTIGVHAPMATAIADVAEARRDYMDESGGRYVQVIADGSMGDSGSFVKAFALGADAVMLGSPLARAEEAPGQGMHWGTEARHQTLPRGFRTNVGTVGSLESVLFGPSHQADGTTNFIGALRRAMATTGYVDLKSFQRCSVTVALRSTR</sequence>
<gene>
    <name evidence="5" type="ORF">BDLFYP24_01530</name>
</gene>
<dbReference type="InterPro" id="IPR005992">
    <property type="entry name" value="IMP_DH-rel2"/>
</dbReference>
<dbReference type="PANTHER" id="PTHR11911:SF85">
    <property type="entry name" value="INOSINE-5'-MONOPHOSPHATE DEHYDROGENASE"/>
    <property type="match status" value="1"/>
</dbReference>